<protein>
    <submittedName>
        <fullName evidence="2">Uncharacterized protein</fullName>
    </submittedName>
</protein>
<dbReference type="Proteomes" id="UP000887576">
    <property type="component" value="Unplaced"/>
</dbReference>
<evidence type="ECO:0000313" key="2">
    <source>
        <dbReference type="WBParaSite" id="JU765_v2.g11120.t1"/>
    </source>
</evidence>
<name>A0AC34PYC3_9BILA</name>
<proteinExistence type="predicted"/>
<organism evidence="1 2">
    <name type="scientific">Panagrolaimus sp. JU765</name>
    <dbReference type="NCBI Taxonomy" id="591449"/>
    <lineage>
        <taxon>Eukaryota</taxon>
        <taxon>Metazoa</taxon>
        <taxon>Ecdysozoa</taxon>
        <taxon>Nematoda</taxon>
        <taxon>Chromadorea</taxon>
        <taxon>Rhabditida</taxon>
        <taxon>Tylenchina</taxon>
        <taxon>Panagrolaimomorpha</taxon>
        <taxon>Panagrolaimoidea</taxon>
        <taxon>Panagrolaimidae</taxon>
        <taxon>Panagrolaimus</taxon>
    </lineage>
</organism>
<reference evidence="2" key="1">
    <citation type="submission" date="2022-11" db="UniProtKB">
        <authorList>
            <consortium name="WormBaseParasite"/>
        </authorList>
    </citation>
    <scope>IDENTIFICATION</scope>
</reference>
<sequence length="134" mass="15587">MKLAIVLFAVIFIAMTKAQESKNDNVTSAYEYFKTHMAEIDILSKKIQKSLDIMRSPEMEQKIRTLSQAENVTELYESWSKQYNSTVNQQQEHETRLKNIEIQMDQLKISKPSNSAKSTGITTCFFFSLIYFLK</sequence>
<accession>A0AC34PYC3</accession>
<dbReference type="WBParaSite" id="JU765_v2.g11120.t1">
    <property type="protein sequence ID" value="JU765_v2.g11120.t1"/>
    <property type="gene ID" value="JU765_v2.g11120"/>
</dbReference>
<evidence type="ECO:0000313" key="1">
    <source>
        <dbReference type="Proteomes" id="UP000887576"/>
    </source>
</evidence>